<dbReference type="CDD" id="cd02009">
    <property type="entry name" value="TPP_SHCHC_synthase"/>
    <property type="match status" value="1"/>
</dbReference>
<dbReference type="Gene3D" id="3.40.50.1220">
    <property type="entry name" value="TPP-binding domain"/>
    <property type="match status" value="1"/>
</dbReference>
<dbReference type="InterPro" id="IPR029058">
    <property type="entry name" value="AB_hydrolase_fold"/>
</dbReference>
<organism evidence="5 6">
    <name type="scientific">Aegilops tauschii subsp. strangulata</name>
    <name type="common">Goatgrass</name>
    <dbReference type="NCBI Taxonomy" id="200361"/>
    <lineage>
        <taxon>Eukaryota</taxon>
        <taxon>Viridiplantae</taxon>
        <taxon>Streptophyta</taxon>
        <taxon>Embryophyta</taxon>
        <taxon>Tracheophyta</taxon>
        <taxon>Spermatophyta</taxon>
        <taxon>Magnoliopsida</taxon>
        <taxon>Liliopsida</taxon>
        <taxon>Poales</taxon>
        <taxon>Poaceae</taxon>
        <taxon>BOP clade</taxon>
        <taxon>Pooideae</taxon>
        <taxon>Triticodae</taxon>
        <taxon>Triticeae</taxon>
        <taxon>Triticinae</taxon>
        <taxon>Aegilops</taxon>
    </lineage>
</organism>
<protein>
    <recommendedName>
        <fullName evidence="7">AB hydrolase-1 domain-containing protein</fullName>
    </recommendedName>
</protein>
<keyword evidence="1" id="KW-0456">Lyase</keyword>
<dbReference type="PANTHER" id="PTHR42916:SF1">
    <property type="entry name" value="PROTEIN PHYLLO, CHLOROPLASTIC"/>
    <property type="match status" value="1"/>
</dbReference>
<keyword evidence="6" id="KW-1185">Reference proteome</keyword>
<feature type="domain" description="AB hydrolase-1" evidence="2">
    <location>
        <begin position="409"/>
        <end position="516"/>
    </location>
</feature>
<feature type="domain" description="Menaquinone biosynthesis protein MenD middle" evidence="4">
    <location>
        <begin position="8"/>
        <end position="141"/>
    </location>
</feature>
<evidence type="ECO:0000259" key="2">
    <source>
        <dbReference type="Pfam" id="PF00561"/>
    </source>
</evidence>
<evidence type="ECO:0000259" key="4">
    <source>
        <dbReference type="Pfam" id="PF16582"/>
    </source>
</evidence>
<reference evidence="6" key="2">
    <citation type="journal article" date="2017" name="Nat. Plants">
        <title>The Aegilops tauschii genome reveals multiple impacts of transposons.</title>
        <authorList>
            <person name="Zhao G."/>
            <person name="Zou C."/>
            <person name="Li K."/>
            <person name="Wang K."/>
            <person name="Li T."/>
            <person name="Gao L."/>
            <person name="Zhang X."/>
            <person name="Wang H."/>
            <person name="Yang Z."/>
            <person name="Liu X."/>
            <person name="Jiang W."/>
            <person name="Mao L."/>
            <person name="Kong X."/>
            <person name="Jiao Y."/>
            <person name="Jia J."/>
        </authorList>
    </citation>
    <scope>NUCLEOTIDE SEQUENCE [LARGE SCALE GENOMIC DNA]</scope>
    <source>
        <strain evidence="6">cv. AL8/78</strain>
    </source>
</reference>
<reference evidence="6" key="1">
    <citation type="journal article" date="2014" name="Science">
        <title>Ancient hybridizations among the ancestral genomes of bread wheat.</title>
        <authorList>
            <consortium name="International Wheat Genome Sequencing Consortium,"/>
            <person name="Marcussen T."/>
            <person name="Sandve S.R."/>
            <person name="Heier L."/>
            <person name="Spannagl M."/>
            <person name="Pfeifer M."/>
            <person name="Jakobsen K.S."/>
            <person name="Wulff B.B."/>
            <person name="Steuernagel B."/>
            <person name="Mayer K.F."/>
            <person name="Olsen O.A."/>
        </authorList>
    </citation>
    <scope>NUCLEOTIDE SEQUENCE [LARGE SCALE GENOMIC DNA]</scope>
    <source>
        <strain evidence="6">cv. AL8/78</strain>
    </source>
</reference>
<dbReference type="Gramene" id="AET6Gv20547300.26">
    <property type="protein sequence ID" value="AET6Gv20547300.26"/>
    <property type="gene ID" value="AET6Gv20547300"/>
</dbReference>
<dbReference type="Gene3D" id="3.40.50.970">
    <property type="match status" value="1"/>
</dbReference>
<dbReference type="InterPro" id="IPR032264">
    <property type="entry name" value="MenD_middle"/>
</dbReference>
<dbReference type="Gene3D" id="3.40.50.1820">
    <property type="entry name" value="alpha/beta hydrolase"/>
    <property type="match status" value="1"/>
</dbReference>
<evidence type="ECO:0000313" key="5">
    <source>
        <dbReference type="EnsemblPlants" id="AET6Gv20547300.26"/>
    </source>
</evidence>
<dbReference type="Proteomes" id="UP000015105">
    <property type="component" value="Chromosome 6D"/>
</dbReference>
<dbReference type="Pfam" id="PF02775">
    <property type="entry name" value="TPP_enzyme_C"/>
    <property type="match status" value="1"/>
</dbReference>
<dbReference type="AlphaFoldDB" id="A0A453NYU6"/>
<sequence>DKSILFIDQIDQILLSDSVKSWINPDVIVQIGSRITSKRMEMFLESCFPSSYILIDTHPCRHDPSHVVTHRIQTSVADFAASLCQCNLERKTSRWKDILMVLNSAVSQEIMFHVHAEFLLTEPYVAHVIGEALYGDAAMFVGNSMVIRDLNMFGKGWLDHTTNGDNMMMHNIPDFIGATVSGNRGASGIDGLLSTAIGFAVGSNKHVCCVVGDVSFLHDTNGLSLLNQRAQRKPMTVIVINNHGGAIFSLLPVAKTASPQILQKYFYTSHDISISKLCDAHRVKHFLVQTKAELHDTLVKTHAEHLDCVVEVENQIDENANFHRTISMFVDNTATHYLEYLLGDLYSSTTSDLDRMYNTKIHAIEYMLYRIQLSAPRTSGISDSSCFHEGFILKLRMDDNIVGFGEDKVVLFLHGFLGTSEDWTPMMKALSPSARVIAVDLPGHGESQILQRDDENFNQISLTIQSVADLLLKLICNITDGEVVVVGYSMGARIALQMILNENHKISGAVLISGSPGLRHEASRRRRTAIDKSRAQFLLTYGLECFIKTWYSGKMWTSLREHPQFDSLVRTRRKHSNIT</sequence>
<evidence type="ECO:0008006" key="7">
    <source>
        <dbReference type="Google" id="ProtNLM"/>
    </source>
</evidence>
<evidence type="ECO:0000259" key="3">
    <source>
        <dbReference type="Pfam" id="PF02775"/>
    </source>
</evidence>
<dbReference type="SUPFAM" id="SSF52518">
    <property type="entry name" value="Thiamin diphosphate-binding fold (THDP-binding)"/>
    <property type="match status" value="1"/>
</dbReference>
<dbReference type="Pfam" id="PF16582">
    <property type="entry name" value="TPP_enzyme_M_2"/>
    <property type="match status" value="1"/>
</dbReference>
<dbReference type="InterPro" id="IPR000073">
    <property type="entry name" value="AB_hydrolase_1"/>
</dbReference>
<dbReference type="EnsemblPlants" id="AET6Gv20547300.26">
    <property type="protein sequence ID" value="AET6Gv20547300.26"/>
    <property type="gene ID" value="AET6Gv20547300"/>
</dbReference>
<dbReference type="GO" id="GO:0030976">
    <property type="term" value="F:thiamine pyrophosphate binding"/>
    <property type="evidence" value="ECO:0007669"/>
    <property type="project" value="InterPro"/>
</dbReference>
<name>A0A453NYU6_AEGTS</name>
<dbReference type="InterPro" id="IPR011766">
    <property type="entry name" value="TPP_enzyme_TPP-bd"/>
</dbReference>
<dbReference type="InterPro" id="IPR029061">
    <property type="entry name" value="THDP-binding"/>
</dbReference>
<reference evidence="5" key="5">
    <citation type="journal article" date="2021" name="G3 (Bethesda)">
        <title>Aegilops tauschii genome assembly Aet v5.0 features greater sequence contiguity and improved annotation.</title>
        <authorList>
            <person name="Wang L."/>
            <person name="Zhu T."/>
            <person name="Rodriguez J.C."/>
            <person name="Deal K.R."/>
            <person name="Dubcovsky J."/>
            <person name="McGuire P.E."/>
            <person name="Lux T."/>
            <person name="Spannagl M."/>
            <person name="Mayer K.F.X."/>
            <person name="Baldrich P."/>
            <person name="Meyers B.C."/>
            <person name="Huo N."/>
            <person name="Gu Y.Q."/>
            <person name="Zhou H."/>
            <person name="Devos K.M."/>
            <person name="Bennetzen J.L."/>
            <person name="Unver T."/>
            <person name="Budak H."/>
            <person name="Gulick P.J."/>
            <person name="Galiba G."/>
            <person name="Kalapos B."/>
            <person name="Nelson D.R."/>
            <person name="Li P."/>
            <person name="You F.M."/>
            <person name="Luo M.C."/>
            <person name="Dvorak J."/>
        </authorList>
    </citation>
    <scope>NUCLEOTIDE SEQUENCE [LARGE SCALE GENOMIC DNA]</scope>
    <source>
        <strain evidence="5">cv. AL8/78</strain>
    </source>
</reference>
<reference evidence="5" key="3">
    <citation type="journal article" date="2017" name="Nature">
        <title>Genome sequence of the progenitor of the wheat D genome Aegilops tauschii.</title>
        <authorList>
            <person name="Luo M.C."/>
            <person name="Gu Y.Q."/>
            <person name="Puiu D."/>
            <person name="Wang H."/>
            <person name="Twardziok S.O."/>
            <person name="Deal K.R."/>
            <person name="Huo N."/>
            <person name="Zhu T."/>
            <person name="Wang L."/>
            <person name="Wang Y."/>
            <person name="McGuire P.E."/>
            <person name="Liu S."/>
            <person name="Long H."/>
            <person name="Ramasamy R.K."/>
            <person name="Rodriguez J.C."/>
            <person name="Van S.L."/>
            <person name="Yuan L."/>
            <person name="Wang Z."/>
            <person name="Xia Z."/>
            <person name="Xiao L."/>
            <person name="Anderson O.D."/>
            <person name="Ouyang S."/>
            <person name="Liang Y."/>
            <person name="Zimin A.V."/>
            <person name="Pertea G."/>
            <person name="Qi P."/>
            <person name="Bennetzen J.L."/>
            <person name="Dai X."/>
            <person name="Dawson M.W."/>
            <person name="Muller H.G."/>
            <person name="Kugler K."/>
            <person name="Rivarola-Duarte L."/>
            <person name="Spannagl M."/>
            <person name="Mayer K.F.X."/>
            <person name="Lu F.H."/>
            <person name="Bevan M.W."/>
            <person name="Leroy P."/>
            <person name="Li P."/>
            <person name="You F.M."/>
            <person name="Sun Q."/>
            <person name="Liu Z."/>
            <person name="Lyons E."/>
            <person name="Wicker T."/>
            <person name="Salzberg S.L."/>
            <person name="Devos K.M."/>
            <person name="Dvorak J."/>
        </authorList>
    </citation>
    <scope>NUCLEOTIDE SEQUENCE [LARGE SCALE GENOMIC DNA]</scope>
    <source>
        <strain evidence="5">cv. AL8/78</strain>
    </source>
</reference>
<dbReference type="SUPFAM" id="SSF53474">
    <property type="entry name" value="alpha/beta-Hydrolases"/>
    <property type="match status" value="1"/>
</dbReference>
<dbReference type="PANTHER" id="PTHR42916">
    <property type="entry name" value="2-SUCCINYL-5-ENOLPYRUVYL-6-HYDROXY-3-CYCLOHEXENE-1-CARBOXYLATE SYNTHASE"/>
    <property type="match status" value="1"/>
</dbReference>
<evidence type="ECO:0000313" key="6">
    <source>
        <dbReference type="Proteomes" id="UP000015105"/>
    </source>
</evidence>
<feature type="domain" description="Thiamine pyrophosphate enzyme TPP-binding" evidence="3">
    <location>
        <begin position="193"/>
        <end position="310"/>
    </location>
</feature>
<evidence type="ECO:0000256" key="1">
    <source>
        <dbReference type="ARBA" id="ARBA00023239"/>
    </source>
</evidence>
<accession>A0A453NYU6</accession>
<dbReference type="GO" id="GO:0016829">
    <property type="term" value="F:lyase activity"/>
    <property type="evidence" value="ECO:0007669"/>
    <property type="project" value="UniProtKB-KW"/>
</dbReference>
<proteinExistence type="predicted"/>
<dbReference type="Pfam" id="PF00561">
    <property type="entry name" value="Abhydrolase_1"/>
    <property type="match status" value="1"/>
</dbReference>
<reference evidence="5" key="4">
    <citation type="submission" date="2019-03" db="UniProtKB">
        <authorList>
            <consortium name="EnsemblPlants"/>
        </authorList>
    </citation>
    <scope>IDENTIFICATION</scope>
</reference>